<dbReference type="SUPFAM" id="SSF54975">
    <property type="entry name" value="Acylphosphatase/BLUF domain-like"/>
    <property type="match status" value="1"/>
</dbReference>
<proteinExistence type="predicted"/>
<sequence>MSSAPAEPLFHLGYVSTETGHLGTQGMVELLIEARRVNTERNLTGLLLHREKSFYQVLEGPEEEVKRTFEGIERDDRHTAVDVLFEGTVEQREFADWQMGFINLDGVELSALTGYSDFLSREDNAKDFLENLSRGKRLALMFRSME</sequence>
<evidence type="ECO:0000313" key="3">
    <source>
        <dbReference type="Proteomes" id="UP001317963"/>
    </source>
</evidence>
<dbReference type="PROSITE" id="PS50925">
    <property type="entry name" value="BLUF"/>
    <property type="match status" value="1"/>
</dbReference>
<evidence type="ECO:0000313" key="2">
    <source>
        <dbReference type="EMBL" id="UZP74445.1"/>
    </source>
</evidence>
<dbReference type="SMART" id="SM01034">
    <property type="entry name" value="BLUF"/>
    <property type="match status" value="1"/>
</dbReference>
<gene>
    <name evidence="2" type="ORF">E0F26_06700</name>
</gene>
<evidence type="ECO:0000259" key="1">
    <source>
        <dbReference type="PROSITE" id="PS50925"/>
    </source>
</evidence>
<dbReference type="InterPro" id="IPR007024">
    <property type="entry name" value="BLUF_domain"/>
</dbReference>
<protein>
    <submittedName>
        <fullName evidence="2">BLUF domain-containing protein</fullName>
    </submittedName>
</protein>
<dbReference type="Proteomes" id="UP001317963">
    <property type="component" value="Chromosome"/>
</dbReference>
<feature type="domain" description="BLUF" evidence="1">
    <location>
        <begin position="9"/>
        <end position="100"/>
    </location>
</feature>
<name>A0ABY6Q627_9GAMM</name>
<organism evidence="2 3">
    <name type="scientific">Candidatus Paraluminiphilus aquimaris</name>
    <dbReference type="NCBI Taxonomy" id="2518994"/>
    <lineage>
        <taxon>Bacteria</taxon>
        <taxon>Pseudomonadati</taxon>
        <taxon>Pseudomonadota</taxon>
        <taxon>Gammaproteobacteria</taxon>
        <taxon>Cellvibrionales</taxon>
        <taxon>Halieaceae</taxon>
        <taxon>Candidatus Paraluminiphilus</taxon>
    </lineage>
</organism>
<dbReference type="Pfam" id="PF04940">
    <property type="entry name" value="BLUF"/>
    <property type="match status" value="1"/>
</dbReference>
<keyword evidence="3" id="KW-1185">Reference proteome</keyword>
<dbReference type="InterPro" id="IPR036046">
    <property type="entry name" value="Acylphosphatase-like_dom_sf"/>
</dbReference>
<dbReference type="RefSeq" id="WP_279240891.1">
    <property type="nucleotide sequence ID" value="NZ_CP036501.1"/>
</dbReference>
<accession>A0ABY6Q627</accession>
<reference evidence="2 3" key="1">
    <citation type="submission" date="2019-02" db="EMBL/GenBank/DDBJ databases">
        <title>Halieaceae_genomes.</title>
        <authorList>
            <person name="Li S.-H."/>
        </authorList>
    </citation>
    <scope>NUCLEOTIDE SEQUENCE [LARGE SCALE GENOMIC DNA]</scope>
    <source>
        <strain evidence="2 3">JH123</strain>
    </source>
</reference>
<dbReference type="EMBL" id="CP036501">
    <property type="protein sequence ID" value="UZP74445.1"/>
    <property type="molecule type" value="Genomic_DNA"/>
</dbReference>
<dbReference type="Gene3D" id="3.30.70.100">
    <property type="match status" value="1"/>
</dbReference>